<reference evidence="4" key="1">
    <citation type="submission" date="2016-06" db="UniProtKB">
        <authorList>
            <consortium name="WormBaseParasite"/>
        </authorList>
    </citation>
    <scope>IDENTIFICATION</scope>
</reference>
<protein>
    <submittedName>
        <fullName evidence="4">VTC domain-containing protein</fullName>
    </submittedName>
</protein>
<evidence type="ECO:0000313" key="3">
    <source>
        <dbReference type="Proteomes" id="UP000267606"/>
    </source>
</evidence>
<evidence type="ECO:0000313" key="4">
    <source>
        <dbReference type="WBParaSite" id="OFLC_0000961901-mRNA-1"/>
    </source>
</evidence>
<dbReference type="EMBL" id="UZAJ01012007">
    <property type="protein sequence ID" value="VDO61983.1"/>
    <property type="molecule type" value="Genomic_DNA"/>
</dbReference>
<dbReference type="AlphaFoldDB" id="A0A183HQ58"/>
<dbReference type="Proteomes" id="UP000267606">
    <property type="component" value="Unassembled WGS sequence"/>
</dbReference>
<dbReference type="InterPro" id="IPR057339">
    <property type="entry name" value="RBD_SIN1"/>
</dbReference>
<evidence type="ECO:0000313" key="2">
    <source>
        <dbReference type="EMBL" id="VDO61983.1"/>
    </source>
</evidence>
<dbReference type="Pfam" id="PF25322">
    <property type="entry name" value="RBD_SIN1"/>
    <property type="match status" value="1"/>
</dbReference>
<gene>
    <name evidence="2" type="ORF">OFLC_LOCUS9624</name>
</gene>
<dbReference type="WBParaSite" id="OFLC_0000961901-mRNA-1">
    <property type="protein sequence ID" value="OFLC_0000961901-mRNA-1"/>
    <property type="gene ID" value="OFLC_0000961901"/>
</dbReference>
<sequence length="163" mass="18596">YTISGKQYEFSIDSPEVPLRWLRDQAIKKRIEDEGQEFMSDCTALREYILETVKQPDIVLDLNKPISSVACSEFLLLRVNSSRGDFSPTGCSNFAEKHSSTSKIYDDLISSSSLERQQYFDMTQKKHSRTSTIANISSLSSFDITDSLGKSIAFYPVEKIHRY</sequence>
<evidence type="ECO:0000259" key="1">
    <source>
        <dbReference type="Pfam" id="PF25322"/>
    </source>
</evidence>
<name>A0A183HQ58_9BILA</name>
<organism evidence="4">
    <name type="scientific">Onchocerca flexuosa</name>
    <dbReference type="NCBI Taxonomy" id="387005"/>
    <lineage>
        <taxon>Eukaryota</taxon>
        <taxon>Metazoa</taxon>
        <taxon>Ecdysozoa</taxon>
        <taxon>Nematoda</taxon>
        <taxon>Chromadorea</taxon>
        <taxon>Rhabditida</taxon>
        <taxon>Spirurina</taxon>
        <taxon>Spiruromorpha</taxon>
        <taxon>Filarioidea</taxon>
        <taxon>Onchocercidae</taxon>
        <taxon>Onchocerca</taxon>
    </lineage>
</organism>
<accession>A0A183HQ58</accession>
<reference evidence="2 3" key="2">
    <citation type="submission" date="2018-11" db="EMBL/GenBank/DDBJ databases">
        <authorList>
            <consortium name="Pathogen Informatics"/>
        </authorList>
    </citation>
    <scope>NUCLEOTIDE SEQUENCE [LARGE SCALE GENOMIC DNA]</scope>
</reference>
<keyword evidence="3" id="KW-1185">Reference proteome</keyword>
<dbReference type="STRING" id="387005.A0A183HQ58"/>
<proteinExistence type="predicted"/>
<feature type="domain" description="Target of rapamycin complex 2 subunit MAPKAP1-like Ras-binding" evidence="1">
    <location>
        <begin position="4"/>
        <end position="78"/>
    </location>
</feature>